<gene>
    <name evidence="3" type="ORF">SAMN05878391_1961</name>
</gene>
<feature type="coiled-coil region" evidence="1">
    <location>
        <begin position="170"/>
        <end position="204"/>
    </location>
</feature>
<dbReference type="SUPFAM" id="SSF140423">
    <property type="entry name" value="MW0975(SA0943)-like"/>
    <property type="match status" value="1"/>
</dbReference>
<evidence type="ECO:0000313" key="3">
    <source>
        <dbReference type="EMBL" id="SOC43391.1"/>
    </source>
</evidence>
<name>A0A285UT08_9STAP</name>
<dbReference type="InterPro" id="IPR036785">
    <property type="entry name" value="YkyA-like_sf"/>
</dbReference>
<protein>
    <submittedName>
        <fullName evidence="3">Putative cell-wall binding lipoprotein</fullName>
    </submittedName>
</protein>
<keyword evidence="4" id="KW-1185">Reference proteome</keyword>
<keyword evidence="1" id="KW-0175">Coiled coil</keyword>
<evidence type="ECO:0000313" key="4">
    <source>
        <dbReference type="Proteomes" id="UP000219412"/>
    </source>
</evidence>
<proteinExistence type="predicted"/>
<dbReference type="PROSITE" id="PS51257">
    <property type="entry name" value="PROKAR_LIPOPROTEIN"/>
    <property type="match status" value="1"/>
</dbReference>
<dbReference type="InterPro" id="IPR019454">
    <property type="entry name" value="Lipoprot_YkyA-like"/>
</dbReference>
<dbReference type="Gene3D" id="1.20.120.570">
    <property type="entry name" value="YkyA-like"/>
    <property type="match status" value="1"/>
</dbReference>
<organism evidence="3 4">
    <name type="scientific">Salinicoccus kekensis</name>
    <dbReference type="NCBI Taxonomy" id="714307"/>
    <lineage>
        <taxon>Bacteria</taxon>
        <taxon>Bacillati</taxon>
        <taxon>Bacillota</taxon>
        <taxon>Bacilli</taxon>
        <taxon>Bacillales</taxon>
        <taxon>Staphylococcaceae</taxon>
        <taxon>Salinicoccus</taxon>
    </lineage>
</organism>
<keyword evidence="2" id="KW-0732">Signal</keyword>
<dbReference type="Proteomes" id="UP000219412">
    <property type="component" value="Unassembled WGS sequence"/>
</dbReference>
<accession>A0A285UT08</accession>
<dbReference type="Pfam" id="PF10368">
    <property type="entry name" value="YkyA"/>
    <property type="match status" value="1"/>
</dbReference>
<dbReference type="OrthoDB" id="2389405at2"/>
<dbReference type="AlphaFoldDB" id="A0A285UT08"/>
<dbReference type="EMBL" id="OBQF01000005">
    <property type="protein sequence ID" value="SOC43391.1"/>
    <property type="molecule type" value="Genomic_DNA"/>
</dbReference>
<reference evidence="4" key="1">
    <citation type="submission" date="2017-08" db="EMBL/GenBank/DDBJ databases">
        <authorList>
            <person name="Varghese N."/>
            <person name="Submissions S."/>
        </authorList>
    </citation>
    <scope>NUCLEOTIDE SEQUENCE [LARGE SCALE GENOMIC DNA]</scope>
    <source>
        <strain evidence="4">DSM 23173</strain>
    </source>
</reference>
<evidence type="ECO:0000256" key="2">
    <source>
        <dbReference type="SAM" id="SignalP"/>
    </source>
</evidence>
<feature type="chain" id="PRO_5012696189" evidence="2">
    <location>
        <begin position="27"/>
        <end position="211"/>
    </location>
</feature>
<sequence>MRQGLQKMFLLSGVALVMGGCGNASAEVEDQMETLEESSIQQDLQTLINYEDQLQEDFETSLEGEDLSNFADSSAEVFTNVDERSAILENLRETTSTHESVNQELQEITFQEDEAEIEETVSSISENLGSINGTMESFIPQYEEVLDAERSYYNSLGESSADYEDFNEGLETVNEQHESLDEHYRSLNESLTNLEENKNHAFELLSREDES</sequence>
<feature type="signal peptide" evidence="2">
    <location>
        <begin position="1"/>
        <end position="26"/>
    </location>
</feature>
<evidence type="ECO:0000256" key="1">
    <source>
        <dbReference type="SAM" id="Coils"/>
    </source>
</evidence>
<keyword evidence="3" id="KW-0449">Lipoprotein</keyword>